<sequence>MENGGDGLVPKLAGWNLNDSNNPKNNDGLYQVLKAVEAAEATIKQQVDENNRLRTELQKKILEVEKYRSGELKGQTPHSVGQLDHLNEADGAHPSTLGFGSQLPELRNMDSIGRNLSSNMFLAKDPRQNDLDLTLPNQGESQAEYSKVNGTLRALPGGLTTTDNSGVSHFSSPSASFSPNRYQIEGEYDRQLNLSGQGLMPVAQVNSSMKKDLVLKIQEHEQEVVQMRKYLSEYSIKEAQIRNEKYVLEKRIAYMRMAFDQQQQDLVDAASKAISYRQDIIEENIRLTYALQAAQQERSTFVSSLLPLLGEYSLQPPVADAQSIVSNVKVLFRHLQEKLFVTEAKLKESQYQMAPWRSDMNLSNFAHSPPQSAGIKEGLELVPQQAYSSEKAPLSSDPRTTTDWDPLSNPQSGLNRDAERNPETDDLGRYSPLTSRSTTVQVIPPRAVSQGYTHSKPKGEETSSKQVTFSDLISSNEMDDSDMERHQSDREPSVNWANKSSAYTSQLDDPGSSYSPYLPPVLEEPSSSYSEAADEEALPAIEGLQISGEAYPGQGLQACGYSINGTTSCNFEWVRHLEDGSFNYIEGAKQPTYLVTADDVDTYLAIEVQPLDNRKRKGELVKVFANEHRKITCDPVMHSCIEKTLYSGHASYKVSLSTRFLDIWESATLAIKRDGYSIKANGPGGVLVSEKFSQSIIVTIPYGSPTEFSIFDSRGVEHLLKAESDQGDINCSRDTIVLTMRLFIIRAGEKKKGRRRGLFFNK</sequence>
<feature type="region of interest" description="Disordered" evidence="2">
    <location>
        <begin position="385"/>
        <end position="497"/>
    </location>
</feature>
<feature type="compositionally biased region" description="Basic and acidic residues" evidence="2">
    <location>
        <begin position="416"/>
        <end position="428"/>
    </location>
</feature>
<evidence type="ECO:0000256" key="1">
    <source>
        <dbReference type="SAM" id="Coils"/>
    </source>
</evidence>
<feature type="compositionally biased region" description="Polar residues" evidence="2">
    <location>
        <begin position="432"/>
        <end position="441"/>
    </location>
</feature>
<feature type="domain" description="AIR9-like A9" evidence="4">
    <location>
        <begin position="542"/>
        <end position="623"/>
    </location>
</feature>
<evidence type="ECO:0000313" key="6">
    <source>
        <dbReference type="Proteomes" id="UP001311915"/>
    </source>
</evidence>
<feature type="compositionally biased region" description="Polar residues" evidence="2">
    <location>
        <begin position="464"/>
        <end position="476"/>
    </location>
</feature>
<dbReference type="InterPro" id="IPR056284">
    <property type="entry name" value="AIR9-like_A9"/>
</dbReference>
<feature type="domain" description="DUF7046" evidence="3">
    <location>
        <begin position="632"/>
        <end position="657"/>
    </location>
</feature>
<keyword evidence="6" id="KW-1185">Reference proteome</keyword>
<accession>A0AAV9KCP5</accession>
<dbReference type="Proteomes" id="UP001311915">
    <property type="component" value="Unassembled WGS sequence"/>
</dbReference>
<dbReference type="AlphaFoldDB" id="A0AAV9KCP5"/>
<feature type="compositionally biased region" description="Polar residues" evidence="2">
    <location>
        <begin position="397"/>
        <end position="414"/>
    </location>
</feature>
<feature type="compositionally biased region" description="Basic and acidic residues" evidence="2">
    <location>
        <begin position="483"/>
        <end position="492"/>
    </location>
</feature>
<evidence type="ECO:0000313" key="5">
    <source>
        <dbReference type="EMBL" id="KAK4710240.1"/>
    </source>
</evidence>
<evidence type="ECO:0000259" key="4">
    <source>
        <dbReference type="Pfam" id="PF23197"/>
    </source>
</evidence>
<dbReference type="Pfam" id="PF23197">
    <property type="entry name" value="IG_AIR9"/>
    <property type="match status" value="1"/>
</dbReference>
<organism evidence="5 6">
    <name type="scientific">Solanum pinnatisectum</name>
    <name type="common">tansyleaf nightshade</name>
    <dbReference type="NCBI Taxonomy" id="50273"/>
    <lineage>
        <taxon>Eukaryota</taxon>
        <taxon>Viridiplantae</taxon>
        <taxon>Streptophyta</taxon>
        <taxon>Embryophyta</taxon>
        <taxon>Tracheophyta</taxon>
        <taxon>Spermatophyta</taxon>
        <taxon>Magnoliopsida</taxon>
        <taxon>eudicotyledons</taxon>
        <taxon>Gunneridae</taxon>
        <taxon>Pentapetalae</taxon>
        <taxon>asterids</taxon>
        <taxon>lamiids</taxon>
        <taxon>Solanales</taxon>
        <taxon>Solanaceae</taxon>
        <taxon>Solanoideae</taxon>
        <taxon>Solaneae</taxon>
        <taxon>Solanum</taxon>
    </lineage>
</organism>
<dbReference type="GO" id="GO:0005886">
    <property type="term" value="C:plasma membrane"/>
    <property type="evidence" value="ECO:0007669"/>
    <property type="project" value="TreeGrafter"/>
</dbReference>
<dbReference type="FunFam" id="2.60.40.2700:FF:000001">
    <property type="entry name" value="Transmembrane protein"/>
    <property type="match status" value="1"/>
</dbReference>
<dbReference type="EMBL" id="JAWPEI010000011">
    <property type="protein sequence ID" value="KAK4710240.1"/>
    <property type="molecule type" value="Genomic_DNA"/>
</dbReference>
<dbReference type="InterPro" id="IPR055474">
    <property type="entry name" value="DUF7046"/>
</dbReference>
<comment type="caution">
    <text evidence="5">The sequence shown here is derived from an EMBL/GenBank/DDBJ whole genome shotgun (WGS) entry which is preliminary data.</text>
</comment>
<dbReference type="Pfam" id="PF23080">
    <property type="entry name" value="DUF7046"/>
    <property type="match status" value="2"/>
</dbReference>
<proteinExistence type="predicted"/>
<feature type="domain" description="DUF7046" evidence="3">
    <location>
        <begin position="659"/>
        <end position="755"/>
    </location>
</feature>
<protein>
    <submittedName>
        <fullName evidence="5">Uncharacterized protein</fullName>
    </submittedName>
</protein>
<dbReference type="PANTHER" id="PTHR31149">
    <property type="entry name" value="EXPRESSED PROTEIN"/>
    <property type="match status" value="1"/>
</dbReference>
<reference evidence="5 6" key="1">
    <citation type="submission" date="2023-10" db="EMBL/GenBank/DDBJ databases">
        <title>Genome-Wide Identification Analysis in wild type Solanum Pinnatisectum Reveals Some Genes Defensing Phytophthora Infestans.</title>
        <authorList>
            <person name="Sun C."/>
        </authorList>
    </citation>
    <scope>NUCLEOTIDE SEQUENCE [LARGE SCALE GENOMIC DNA]</scope>
    <source>
        <strain evidence="5">LQN</strain>
        <tissue evidence="5">Leaf</tissue>
    </source>
</reference>
<evidence type="ECO:0000259" key="3">
    <source>
        <dbReference type="Pfam" id="PF23080"/>
    </source>
</evidence>
<gene>
    <name evidence="5" type="ORF">R3W88_004753</name>
</gene>
<dbReference type="Gene3D" id="2.60.40.2700">
    <property type="match status" value="1"/>
</dbReference>
<keyword evidence="1" id="KW-0175">Coiled coil</keyword>
<feature type="coiled-coil region" evidence="1">
    <location>
        <begin position="36"/>
        <end position="63"/>
    </location>
</feature>
<evidence type="ECO:0000256" key="2">
    <source>
        <dbReference type="SAM" id="MobiDB-lite"/>
    </source>
</evidence>
<name>A0AAV9KCP5_9SOLN</name>
<dbReference type="PANTHER" id="PTHR31149:SF10">
    <property type="entry name" value="OS05G0100900 PROTEIN"/>
    <property type="match status" value="1"/>
</dbReference>